<evidence type="ECO:0000256" key="2">
    <source>
        <dbReference type="ARBA" id="ARBA00022670"/>
    </source>
</evidence>
<name>A0A0G0GZA1_9BACT</name>
<dbReference type="SUPFAM" id="SSF52096">
    <property type="entry name" value="ClpP/crotonase"/>
    <property type="match status" value="1"/>
</dbReference>
<evidence type="ECO:0000256" key="3">
    <source>
        <dbReference type="ARBA" id="ARBA00022801"/>
    </source>
</evidence>
<dbReference type="GO" id="GO:0008236">
    <property type="term" value="F:serine-type peptidase activity"/>
    <property type="evidence" value="ECO:0007669"/>
    <property type="project" value="UniProtKB-KW"/>
</dbReference>
<organism evidence="7 8">
    <name type="scientific">Candidatus Nomurabacteria bacterium GW2011_GWB1_37_5</name>
    <dbReference type="NCBI Taxonomy" id="1618742"/>
    <lineage>
        <taxon>Bacteria</taxon>
        <taxon>Candidatus Nomuraibacteriota</taxon>
    </lineage>
</organism>
<dbReference type="Gene3D" id="6.20.330.10">
    <property type="match status" value="1"/>
</dbReference>
<evidence type="ECO:0000256" key="4">
    <source>
        <dbReference type="ARBA" id="ARBA00022825"/>
    </source>
</evidence>
<feature type="domain" description="Peptidase S49" evidence="6">
    <location>
        <begin position="134"/>
        <end position="280"/>
    </location>
</feature>
<proteinExistence type="inferred from homology"/>
<accession>A0A0G0GZA1</accession>
<dbReference type="CDD" id="cd07023">
    <property type="entry name" value="S49_Sppa_N_C"/>
    <property type="match status" value="1"/>
</dbReference>
<dbReference type="InterPro" id="IPR029045">
    <property type="entry name" value="ClpP/crotonase-like_dom_sf"/>
</dbReference>
<dbReference type="PANTHER" id="PTHR42987:SF4">
    <property type="entry name" value="PROTEASE SOHB-RELATED"/>
    <property type="match status" value="1"/>
</dbReference>
<dbReference type="PROSITE" id="PS51257">
    <property type="entry name" value="PROKAR_LIPOPROTEIN"/>
    <property type="match status" value="1"/>
</dbReference>
<dbReference type="Pfam" id="PF01343">
    <property type="entry name" value="Peptidase_S49"/>
    <property type="match status" value="1"/>
</dbReference>
<sequence>MKYSKKLRDFLYGNIIGNIIILIIILSCVYGLIFLVRKYNNPFWDSSASVGDSSDTTDENCTVLGIELHGSLYTYLPEHAEGDTNFDYDTVASENIILAIKQANQDEEIKAIILEVDSSGGSPIAGEEISIAVKNSKKPVVALIREIGASASYLAISSADKIFASKYSDVGSIGVTMSYLNNVEKNRKEGYTYEQVSVGKYKDAGSPDKALTSEEKTLFLRDTKIIYENFIKAVSDNRKIPLDKVRSFADGSTVLGEKAREIGLIDEIGGLPEVEKYIEEKIGEKPEICW</sequence>
<dbReference type="AlphaFoldDB" id="A0A0G0GZA1"/>
<keyword evidence="5" id="KW-0812">Transmembrane</keyword>
<protein>
    <submittedName>
        <fullName evidence="7">Signal peptide peptidase SppA</fullName>
    </submittedName>
</protein>
<gene>
    <name evidence="7" type="ORF">US50_C0017G0008</name>
</gene>
<keyword evidence="5" id="KW-1133">Transmembrane helix</keyword>
<dbReference type="InterPro" id="IPR047272">
    <property type="entry name" value="S49_SppA_C"/>
</dbReference>
<keyword evidence="4" id="KW-0720">Serine protease</keyword>
<evidence type="ECO:0000256" key="5">
    <source>
        <dbReference type="SAM" id="Phobius"/>
    </source>
</evidence>
<evidence type="ECO:0000313" key="8">
    <source>
        <dbReference type="Proteomes" id="UP000033876"/>
    </source>
</evidence>
<feature type="transmembrane region" description="Helical" evidence="5">
    <location>
        <begin position="12"/>
        <end position="36"/>
    </location>
</feature>
<dbReference type="Gene3D" id="3.90.226.10">
    <property type="entry name" value="2-enoyl-CoA Hydratase, Chain A, domain 1"/>
    <property type="match status" value="1"/>
</dbReference>
<keyword evidence="2" id="KW-0645">Protease</keyword>
<dbReference type="GO" id="GO:0006508">
    <property type="term" value="P:proteolysis"/>
    <property type="evidence" value="ECO:0007669"/>
    <property type="project" value="UniProtKB-KW"/>
</dbReference>
<comment type="caution">
    <text evidence="7">The sequence shown here is derived from an EMBL/GenBank/DDBJ whole genome shotgun (WGS) entry which is preliminary data.</text>
</comment>
<comment type="similarity">
    <text evidence="1">Belongs to the peptidase S49 family.</text>
</comment>
<evidence type="ECO:0000313" key="7">
    <source>
        <dbReference type="EMBL" id="KKQ35347.1"/>
    </source>
</evidence>
<keyword evidence="5" id="KW-0472">Membrane</keyword>
<dbReference type="PANTHER" id="PTHR42987">
    <property type="entry name" value="PEPTIDASE S49"/>
    <property type="match status" value="1"/>
</dbReference>
<reference evidence="7 8" key="1">
    <citation type="journal article" date="2015" name="Nature">
        <title>rRNA introns, odd ribosomes, and small enigmatic genomes across a large radiation of phyla.</title>
        <authorList>
            <person name="Brown C.T."/>
            <person name="Hug L.A."/>
            <person name="Thomas B.C."/>
            <person name="Sharon I."/>
            <person name="Castelle C.J."/>
            <person name="Singh A."/>
            <person name="Wilkins M.J."/>
            <person name="Williams K.H."/>
            <person name="Banfield J.F."/>
        </authorList>
    </citation>
    <scope>NUCLEOTIDE SEQUENCE [LARGE SCALE GENOMIC DNA]</scope>
</reference>
<dbReference type="Proteomes" id="UP000033876">
    <property type="component" value="Unassembled WGS sequence"/>
</dbReference>
<evidence type="ECO:0000259" key="6">
    <source>
        <dbReference type="Pfam" id="PF01343"/>
    </source>
</evidence>
<keyword evidence="3" id="KW-0378">Hydrolase</keyword>
<dbReference type="EMBL" id="LBTF01000017">
    <property type="protein sequence ID" value="KKQ35347.1"/>
    <property type="molecule type" value="Genomic_DNA"/>
</dbReference>
<evidence type="ECO:0000256" key="1">
    <source>
        <dbReference type="ARBA" id="ARBA00008683"/>
    </source>
</evidence>
<dbReference type="InterPro" id="IPR002142">
    <property type="entry name" value="Peptidase_S49"/>
</dbReference>